<gene>
    <name evidence="1" type="ORF">LDC_2264</name>
</gene>
<proteinExistence type="predicted"/>
<feature type="non-terminal residue" evidence="1">
    <location>
        <position position="1"/>
    </location>
</feature>
<accession>D9PL41</accession>
<dbReference type="AlphaFoldDB" id="D9PL41"/>
<reference evidence="1" key="2">
    <citation type="journal article" date="2011" name="Microb. Ecol.">
        <title>Taxonomic and Functional Metagenomic Profiling of the Microbial Community in the Anoxic Sediment of a Sub-saline Shallow Lake (Laguna de Carrizo, Central Spain).</title>
        <authorList>
            <person name="Ferrer M."/>
            <person name="Guazzaroni M.E."/>
            <person name="Richter M."/>
            <person name="Garcia-Salamanca A."/>
            <person name="Yarza P."/>
            <person name="Suarez-Suarez A."/>
            <person name="Solano J."/>
            <person name="Alcaide M."/>
            <person name="van Dillewijn P."/>
            <person name="Molina-Henares M.A."/>
            <person name="Lopez-Cortes N."/>
            <person name="Al-Ramahi Y."/>
            <person name="Guerrero C."/>
            <person name="Acosta A."/>
            <person name="de Eugenio L.I."/>
            <person name="Martinez V."/>
            <person name="Marques S."/>
            <person name="Rojo F."/>
            <person name="Santero E."/>
            <person name="Genilloud O."/>
            <person name="Perez-Perez J."/>
            <person name="Rossello-Mora R."/>
            <person name="Ramos J.L."/>
        </authorList>
    </citation>
    <scope>NUCLEOTIDE SEQUENCE</scope>
</reference>
<name>D9PL41_9ZZZZ</name>
<dbReference type="EMBL" id="ADZX01000681">
    <property type="protein sequence ID" value="EFK95729.1"/>
    <property type="molecule type" value="Genomic_DNA"/>
</dbReference>
<protein>
    <submittedName>
        <fullName evidence="1">Uncharacterized protein</fullName>
    </submittedName>
</protein>
<comment type="caution">
    <text evidence="1">The sequence shown here is derived from an EMBL/GenBank/DDBJ whole genome shotgun (WGS) entry which is preliminary data.</text>
</comment>
<reference evidence="1" key="1">
    <citation type="submission" date="2010-07" db="EMBL/GenBank/DDBJ databases">
        <authorList>
            <consortium name="CONSOLIDER consortium CSD2007-00005"/>
            <person name="Guazzaroni M.-E."/>
            <person name="Richter M."/>
            <person name="Garcia-Salamanca A."/>
            <person name="Yarza P."/>
            <person name="Ferrer M."/>
        </authorList>
    </citation>
    <scope>NUCLEOTIDE SEQUENCE</scope>
</reference>
<organism evidence="1">
    <name type="scientific">sediment metagenome</name>
    <dbReference type="NCBI Taxonomy" id="749907"/>
    <lineage>
        <taxon>unclassified sequences</taxon>
        <taxon>metagenomes</taxon>
        <taxon>ecological metagenomes</taxon>
    </lineage>
</organism>
<evidence type="ECO:0000313" key="1">
    <source>
        <dbReference type="EMBL" id="EFK95729.1"/>
    </source>
</evidence>
<sequence>TVQIFLLLCDSENIIVAKNQNSGIEYSNDGIEHDQIQKDIVNILEGGSDALKKRMQKLNL</sequence>